<dbReference type="PANTHER" id="PTHR24148">
    <property type="entry name" value="ANKYRIN REPEAT DOMAIN-CONTAINING PROTEIN 39 HOMOLOG-RELATED"/>
    <property type="match status" value="1"/>
</dbReference>
<dbReference type="EMBL" id="JAOQAZ010000029">
    <property type="protein sequence ID" value="KAJ4250969.1"/>
    <property type="molecule type" value="Genomic_DNA"/>
</dbReference>
<dbReference type="PANTHER" id="PTHR24148:SF77">
    <property type="entry name" value="HETEROKARYON INCOMPATIBILITY DOMAIN-CONTAINING PROTEIN"/>
    <property type="match status" value="1"/>
</dbReference>
<dbReference type="OrthoDB" id="265717at2759"/>
<reference evidence="2" key="1">
    <citation type="submission" date="2022-09" db="EMBL/GenBank/DDBJ databases">
        <title>Fusarium specimens isolated from Avocado Roots.</title>
        <authorList>
            <person name="Stajich J."/>
            <person name="Roper C."/>
            <person name="Heimlech-Rivalta G."/>
        </authorList>
    </citation>
    <scope>NUCLEOTIDE SEQUENCE</scope>
    <source>
        <strain evidence="2">CF00136</strain>
    </source>
</reference>
<accession>A0A9W8RQJ3</accession>
<evidence type="ECO:0000259" key="1">
    <source>
        <dbReference type="Pfam" id="PF06985"/>
    </source>
</evidence>
<dbReference type="Proteomes" id="UP001152049">
    <property type="component" value="Unassembled WGS sequence"/>
</dbReference>
<evidence type="ECO:0000313" key="2">
    <source>
        <dbReference type="EMBL" id="KAJ4250969.1"/>
    </source>
</evidence>
<keyword evidence="3" id="KW-1185">Reference proteome</keyword>
<gene>
    <name evidence="2" type="ORF">NW762_011619</name>
</gene>
<proteinExistence type="predicted"/>
<sequence length="522" mass="60043">MSFAYQPLADDEIRLLTFEEPCTSTNNGDSCQITCTMEHVRLQSTANLTFPERFKGDTYVWPELSAPHDTNTLFQDGQDPCLKEEEPRSCAQGLDIERDENLQWRYEWGDFIALSYAWRPTAPQQSITVNYSTFEVTRNLYDALTQLVRCQRIRQGFKIWIDAICINQDDLGERGRQVARMRDIYQSAWQVVIWTGPEYDDSFLAVTALHWLARESKGLDPLQRLYREAKMIDARPLFIRWPSYQSRLKKTVYQALLRFFARPYWQRMWIIQEVAAGTGDTPVLCGDKSISWGGLYDAAKIISSDEGRLGRDILDSSQLQILAAWPFAFAKDRQPEERQFASERQWGLQIAMMGIQRMQQNEVSTREWHKLAKVLSFVRDASVTEERDRVYGILGIKAVADNIVWESTPDYTLPLAEKLKYTKAGIKTCRTATCRSKNFGGSSAETETNSYWAHSALGSEYKQRSRQFARSRNSMLPRYPFMDDLLDMCCCPDCSAWGFISSGYQSRLLTTGSSIDKINADC</sequence>
<organism evidence="2 3">
    <name type="scientific">Fusarium torreyae</name>
    <dbReference type="NCBI Taxonomy" id="1237075"/>
    <lineage>
        <taxon>Eukaryota</taxon>
        <taxon>Fungi</taxon>
        <taxon>Dikarya</taxon>
        <taxon>Ascomycota</taxon>
        <taxon>Pezizomycotina</taxon>
        <taxon>Sordariomycetes</taxon>
        <taxon>Hypocreomycetidae</taxon>
        <taxon>Hypocreales</taxon>
        <taxon>Nectriaceae</taxon>
        <taxon>Fusarium</taxon>
    </lineage>
</organism>
<dbReference type="InterPro" id="IPR010730">
    <property type="entry name" value="HET"/>
</dbReference>
<protein>
    <recommendedName>
        <fullName evidence="1">Heterokaryon incompatibility domain-containing protein</fullName>
    </recommendedName>
</protein>
<dbReference type="InterPro" id="IPR052895">
    <property type="entry name" value="HetReg/Transcr_Mod"/>
</dbReference>
<feature type="domain" description="Heterokaryon incompatibility" evidence="1">
    <location>
        <begin position="111"/>
        <end position="273"/>
    </location>
</feature>
<name>A0A9W8RQJ3_9HYPO</name>
<evidence type="ECO:0000313" key="3">
    <source>
        <dbReference type="Proteomes" id="UP001152049"/>
    </source>
</evidence>
<dbReference type="AlphaFoldDB" id="A0A9W8RQJ3"/>
<comment type="caution">
    <text evidence="2">The sequence shown here is derived from an EMBL/GenBank/DDBJ whole genome shotgun (WGS) entry which is preliminary data.</text>
</comment>
<dbReference type="Pfam" id="PF06985">
    <property type="entry name" value="HET"/>
    <property type="match status" value="1"/>
</dbReference>